<protein>
    <recommendedName>
        <fullName evidence="5">Transmembrane protein</fullName>
    </recommendedName>
</protein>
<dbReference type="Proteomes" id="UP000035955">
    <property type="component" value="Unassembled WGS sequence"/>
</dbReference>
<accession>A0A0J6SMP7</accession>
<dbReference type="OrthoDB" id="7306245at2"/>
<dbReference type="AlphaFoldDB" id="A0A0J6SMP7"/>
<organism evidence="3 4">
    <name type="scientific">Methylobacterium variabile</name>
    <dbReference type="NCBI Taxonomy" id="298794"/>
    <lineage>
        <taxon>Bacteria</taxon>
        <taxon>Pseudomonadati</taxon>
        <taxon>Pseudomonadota</taxon>
        <taxon>Alphaproteobacteria</taxon>
        <taxon>Hyphomicrobiales</taxon>
        <taxon>Methylobacteriaceae</taxon>
        <taxon>Methylobacterium</taxon>
    </lineage>
</organism>
<feature type="region of interest" description="Disordered" evidence="1">
    <location>
        <begin position="1"/>
        <end position="89"/>
    </location>
</feature>
<name>A0A0J6SMP7_9HYPH</name>
<evidence type="ECO:0000313" key="4">
    <source>
        <dbReference type="Proteomes" id="UP000035955"/>
    </source>
</evidence>
<reference evidence="3 4" key="1">
    <citation type="submission" date="2015-03" db="EMBL/GenBank/DDBJ databases">
        <title>Genome sequencing of Methylobacterium variabile DSM 16961.</title>
        <authorList>
            <person name="Chaudhry V."/>
            <person name="Patil P.B."/>
        </authorList>
    </citation>
    <scope>NUCLEOTIDE SEQUENCE [LARGE SCALE GENOMIC DNA]</scope>
    <source>
        <strain evidence="3 4">DSM 16961</strain>
    </source>
</reference>
<feature type="transmembrane region" description="Helical" evidence="2">
    <location>
        <begin position="99"/>
        <end position="120"/>
    </location>
</feature>
<evidence type="ECO:0000313" key="3">
    <source>
        <dbReference type="EMBL" id="KMO34949.1"/>
    </source>
</evidence>
<comment type="caution">
    <text evidence="3">The sequence shown here is derived from an EMBL/GenBank/DDBJ whole genome shotgun (WGS) entry which is preliminary data.</text>
</comment>
<evidence type="ECO:0000256" key="1">
    <source>
        <dbReference type="SAM" id="MobiDB-lite"/>
    </source>
</evidence>
<keyword evidence="2" id="KW-0472">Membrane</keyword>
<dbReference type="EMBL" id="LABY01000126">
    <property type="protein sequence ID" value="KMO34949.1"/>
    <property type="molecule type" value="Genomic_DNA"/>
</dbReference>
<dbReference type="RefSeq" id="WP_048445622.1">
    <property type="nucleotide sequence ID" value="NZ_LABY01000126.1"/>
</dbReference>
<dbReference type="PATRIC" id="fig|298794.3.peg.837"/>
<keyword evidence="2" id="KW-1133">Transmembrane helix</keyword>
<evidence type="ECO:0008006" key="5">
    <source>
        <dbReference type="Google" id="ProtNLM"/>
    </source>
</evidence>
<keyword evidence="2" id="KW-0812">Transmembrane</keyword>
<sequence>MAKTPSDLPPTRTIEPIAAPPESRAPTSAQLKADIDSGRTGDKTEVFDPGLSPLGTDDEAAGNTPSPERVALARKTEGAGRWSGGGEKKSYAHHRQNKALWFFLAFIVLAAIVFASVAWLR</sequence>
<feature type="compositionally biased region" description="Basic and acidic residues" evidence="1">
    <location>
        <begin position="33"/>
        <end position="46"/>
    </location>
</feature>
<evidence type="ECO:0000256" key="2">
    <source>
        <dbReference type="SAM" id="Phobius"/>
    </source>
</evidence>
<proteinExistence type="predicted"/>
<gene>
    <name evidence="3" type="ORF">VQ02_18240</name>
</gene>
<keyword evidence="4" id="KW-1185">Reference proteome</keyword>